<dbReference type="PANTHER" id="PTHR12993:SF11">
    <property type="entry name" value="N-ACETYLGLUCOSAMINYL-PHOSPHATIDYLINOSITOL DE-N-ACETYLASE"/>
    <property type="match status" value="1"/>
</dbReference>
<dbReference type="PANTHER" id="PTHR12993">
    <property type="entry name" value="N-ACETYLGLUCOSAMINYL-PHOSPHATIDYLINOSITOL DE-N-ACETYLASE-RELATED"/>
    <property type="match status" value="1"/>
</dbReference>
<evidence type="ECO:0000313" key="2">
    <source>
        <dbReference type="EMBL" id="OAS86829.1"/>
    </source>
</evidence>
<evidence type="ECO:0000313" key="3">
    <source>
        <dbReference type="Proteomes" id="UP000078534"/>
    </source>
</evidence>
<dbReference type="AlphaFoldDB" id="A0A179T189"/>
<dbReference type="STRING" id="152268.A6K24_04815"/>
<evidence type="ECO:0008006" key="4">
    <source>
        <dbReference type="Google" id="ProtNLM"/>
    </source>
</evidence>
<dbReference type="InterPro" id="IPR003737">
    <property type="entry name" value="GlcNAc_PI_deacetylase-related"/>
</dbReference>
<gene>
    <name evidence="2" type="ORF">A6K24_04815</name>
</gene>
<dbReference type="OrthoDB" id="9790023at2"/>
<comment type="cofactor">
    <cofactor evidence="1">
        <name>Zn(2+)</name>
        <dbReference type="ChEBI" id="CHEBI:29105"/>
    </cofactor>
</comment>
<dbReference type="InterPro" id="IPR024078">
    <property type="entry name" value="LmbE-like_dom_sf"/>
</dbReference>
<keyword evidence="3" id="KW-1185">Reference proteome</keyword>
<dbReference type="GO" id="GO:0016811">
    <property type="term" value="F:hydrolase activity, acting on carbon-nitrogen (but not peptide) bonds, in linear amides"/>
    <property type="evidence" value="ECO:0007669"/>
    <property type="project" value="TreeGrafter"/>
</dbReference>
<proteinExistence type="predicted"/>
<protein>
    <recommendedName>
        <fullName evidence="4">LmbE family protein</fullName>
    </recommendedName>
</protein>
<sequence length="230" mass="26407">MATILAVFAHPDDETFICGGTLAKYAYDGHRVVLVCATKGEMGRRMGVPPIATRESIPKLREQELINACKALHIEELRFLGIRDKLLEIHPFESLTQIVYEQMNDVKPDAVITFHETLGGHPDHCTIGLATKSAFARYAKINREAELYYVCWSNVAQDPKVYGFLLEQITEINVKNEHLHKLRAYRAHKTQSEMDAWVWEDDQKSVSHFQSHEYFIKAHEPFILNKQSLI</sequence>
<dbReference type="SUPFAM" id="SSF102588">
    <property type="entry name" value="LmbE-like"/>
    <property type="match status" value="1"/>
</dbReference>
<accession>A0A179T189</accession>
<dbReference type="Gene3D" id="3.40.50.10320">
    <property type="entry name" value="LmbE-like"/>
    <property type="match status" value="1"/>
</dbReference>
<organism evidence="2 3">
    <name type="scientific">Metabacillus litoralis</name>
    <dbReference type="NCBI Taxonomy" id="152268"/>
    <lineage>
        <taxon>Bacteria</taxon>
        <taxon>Bacillati</taxon>
        <taxon>Bacillota</taxon>
        <taxon>Bacilli</taxon>
        <taxon>Bacillales</taxon>
        <taxon>Bacillaceae</taxon>
        <taxon>Metabacillus</taxon>
    </lineage>
</organism>
<dbReference type="Proteomes" id="UP000078534">
    <property type="component" value="Unassembled WGS sequence"/>
</dbReference>
<dbReference type="Pfam" id="PF02585">
    <property type="entry name" value="PIG-L"/>
    <property type="match status" value="1"/>
</dbReference>
<dbReference type="RefSeq" id="WP_066331443.1">
    <property type="nucleotide sequence ID" value="NZ_LWSG01000012.1"/>
</dbReference>
<name>A0A179T189_9BACI</name>
<dbReference type="EMBL" id="LWSG01000012">
    <property type="protein sequence ID" value="OAS86829.1"/>
    <property type="molecule type" value="Genomic_DNA"/>
</dbReference>
<reference evidence="3" key="1">
    <citation type="submission" date="2016-04" db="EMBL/GenBank/DDBJ databases">
        <authorList>
            <person name="Lyu Z."/>
            <person name="Lyu W."/>
        </authorList>
    </citation>
    <scope>NUCLEOTIDE SEQUENCE [LARGE SCALE GENOMIC DNA]</scope>
    <source>
        <strain evidence="3">C44</strain>
    </source>
</reference>
<comment type="caution">
    <text evidence="2">The sequence shown here is derived from an EMBL/GenBank/DDBJ whole genome shotgun (WGS) entry which is preliminary data.</text>
</comment>
<evidence type="ECO:0000256" key="1">
    <source>
        <dbReference type="ARBA" id="ARBA00001947"/>
    </source>
</evidence>